<dbReference type="GeneID" id="29386704"/>
<dbReference type="EMBL" id="CP014035">
    <property type="protein sequence ID" value="AMF94367.1"/>
    <property type="molecule type" value="Genomic_DNA"/>
</dbReference>
<proteinExistence type="predicted"/>
<reference evidence="4" key="1">
    <citation type="submission" date="2015-12" db="EMBL/GenBank/DDBJ databases">
        <title>FDA dAtabase for Regulatory Grade micrObial Sequences (FDA-ARGOS): Supporting development and validation of Infectious Disease Dx tests.</title>
        <authorList>
            <person name="Hoffmann M."/>
            <person name="Allard M."/>
            <person name="Evans P."/>
            <person name="Brown E."/>
            <person name="Tallon L.J."/>
            <person name="Sadzewicz L."/>
            <person name="Sengamalay N."/>
            <person name="Ott S."/>
            <person name="Godinez A."/>
            <person name="Nagaraj S."/>
            <person name="Vyas G."/>
            <person name="Aluvathingal J."/>
            <person name="Nadendla S."/>
            <person name="Geyer C."/>
            <person name="Sichtig H."/>
        </authorList>
    </citation>
    <scope>NUCLEOTIDE SEQUENCE [LARGE SCALE GENOMIC DNA]</scope>
    <source>
        <strain evidence="4">ATCC 33809</strain>
    </source>
</reference>
<dbReference type="EMBL" id="UHIP01000001">
    <property type="protein sequence ID" value="SUP23603.1"/>
    <property type="molecule type" value="Genomic_DNA"/>
</dbReference>
<keyword evidence="1" id="KW-0472">Membrane</keyword>
<protein>
    <submittedName>
        <fullName evidence="3">Membrane protein</fullName>
    </submittedName>
</protein>
<dbReference type="Proteomes" id="UP000254626">
    <property type="component" value="Unassembled WGS sequence"/>
</dbReference>
<accession>A0AAX2LSF2</accession>
<evidence type="ECO:0000313" key="4">
    <source>
        <dbReference type="Proteomes" id="UP000057088"/>
    </source>
</evidence>
<keyword evidence="1" id="KW-1133">Transmembrane helix</keyword>
<dbReference type="KEGG" id="vfl:AL536_12860"/>
<evidence type="ECO:0000313" key="2">
    <source>
        <dbReference type="EMBL" id="AMF94367.1"/>
    </source>
</evidence>
<gene>
    <name evidence="2" type="ORF">AL536_12860</name>
    <name evidence="3" type="ORF">NCTC11327_01311</name>
</gene>
<feature type="transmembrane region" description="Helical" evidence="1">
    <location>
        <begin position="12"/>
        <end position="30"/>
    </location>
</feature>
<dbReference type="AlphaFoldDB" id="A0AAX2LSF2"/>
<reference evidence="3 5" key="3">
    <citation type="submission" date="2018-06" db="EMBL/GenBank/DDBJ databases">
        <authorList>
            <consortium name="Pathogen Informatics"/>
            <person name="Doyle S."/>
        </authorList>
    </citation>
    <scope>NUCLEOTIDE SEQUENCE [LARGE SCALE GENOMIC DNA]</scope>
    <source>
        <strain evidence="3 5">NCTC11327</strain>
    </source>
</reference>
<organism evidence="3 5">
    <name type="scientific">Vibrio fluvialis</name>
    <dbReference type="NCBI Taxonomy" id="676"/>
    <lineage>
        <taxon>Bacteria</taxon>
        <taxon>Pseudomonadati</taxon>
        <taxon>Pseudomonadota</taxon>
        <taxon>Gammaproteobacteria</taxon>
        <taxon>Vibrionales</taxon>
        <taxon>Vibrionaceae</taxon>
        <taxon>Vibrio</taxon>
    </lineage>
</organism>
<name>A0AAX2LSF2_VIBFL</name>
<evidence type="ECO:0000313" key="3">
    <source>
        <dbReference type="EMBL" id="SUP23603.1"/>
    </source>
</evidence>
<dbReference type="RefSeq" id="WP_020330941.1">
    <property type="nucleotide sequence ID" value="NZ_AP028128.1"/>
</dbReference>
<reference evidence="2" key="2">
    <citation type="submission" date="2018-01" db="EMBL/GenBank/DDBJ databases">
        <title>FDA dAtabase for Regulatory Grade micrObial Sequences (FDA-ARGOS): Supporting development and validation of Infectious Disease Dx tests.</title>
        <authorList>
            <person name="Hoffmann M."/>
            <person name="Allard M."/>
            <person name="Evans P."/>
            <person name="Brown E."/>
            <person name="Tallon L."/>
            <person name="Sadzewicz L."/>
            <person name="Sengamalay N."/>
            <person name="Ott S."/>
            <person name="Godinez A."/>
            <person name="Nagaraj S."/>
            <person name="Vyas G."/>
            <person name="Aluvathingal J."/>
            <person name="Nadendla S."/>
            <person name="Geyer C."/>
            <person name="Sichtig H."/>
        </authorList>
    </citation>
    <scope>NUCLEOTIDE SEQUENCE</scope>
    <source>
        <strain evidence="2">ATCC 33809</strain>
    </source>
</reference>
<feature type="transmembrane region" description="Helical" evidence="1">
    <location>
        <begin position="42"/>
        <end position="63"/>
    </location>
</feature>
<evidence type="ECO:0000256" key="1">
    <source>
        <dbReference type="SAM" id="Phobius"/>
    </source>
</evidence>
<sequence length="70" mass="7785">MKIRSFPPEVKLIGVAILSALILIFAHLILAKSFAELFWTEYTAAAIPFVMLAICVASVRYAVKMNMDQP</sequence>
<keyword evidence="4" id="KW-1185">Reference proteome</keyword>
<dbReference type="Proteomes" id="UP000057088">
    <property type="component" value="Chromosome 2"/>
</dbReference>
<evidence type="ECO:0000313" key="5">
    <source>
        <dbReference type="Proteomes" id="UP000254626"/>
    </source>
</evidence>
<keyword evidence="1" id="KW-0812">Transmembrane</keyword>